<keyword evidence="2" id="KW-1185">Reference proteome</keyword>
<proteinExistence type="predicted"/>
<evidence type="ECO:0000313" key="1">
    <source>
        <dbReference type="EMBL" id="KAJ1948006.1"/>
    </source>
</evidence>
<evidence type="ECO:0000313" key="2">
    <source>
        <dbReference type="Proteomes" id="UP001150603"/>
    </source>
</evidence>
<organism evidence="1 2">
    <name type="scientific">Linderina macrospora</name>
    <dbReference type="NCBI Taxonomy" id="4868"/>
    <lineage>
        <taxon>Eukaryota</taxon>
        <taxon>Fungi</taxon>
        <taxon>Fungi incertae sedis</taxon>
        <taxon>Zoopagomycota</taxon>
        <taxon>Kickxellomycotina</taxon>
        <taxon>Kickxellomycetes</taxon>
        <taxon>Kickxellales</taxon>
        <taxon>Kickxellaceae</taxon>
        <taxon>Linderina</taxon>
    </lineage>
</organism>
<dbReference type="Proteomes" id="UP001150603">
    <property type="component" value="Unassembled WGS sequence"/>
</dbReference>
<protein>
    <submittedName>
        <fullName evidence="1">Uncharacterized protein</fullName>
    </submittedName>
</protein>
<reference evidence="1" key="1">
    <citation type="submission" date="2022-07" db="EMBL/GenBank/DDBJ databases">
        <title>Phylogenomic reconstructions and comparative analyses of Kickxellomycotina fungi.</title>
        <authorList>
            <person name="Reynolds N.K."/>
            <person name="Stajich J.E."/>
            <person name="Barry K."/>
            <person name="Grigoriev I.V."/>
            <person name="Crous P."/>
            <person name="Smith M.E."/>
        </authorList>
    </citation>
    <scope>NUCLEOTIDE SEQUENCE</scope>
    <source>
        <strain evidence="1">NRRL 5244</strain>
    </source>
</reference>
<accession>A0ACC1JD91</accession>
<gene>
    <name evidence="1" type="ORF">FBU59_001790</name>
</gene>
<feature type="non-terminal residue" evidence="1">
    <location>
        <position position="1042"/>
    </location>
</feature>
<sequence>MVEGRLVNGQAIERIRRVGYWMYTSAPFQFIKQGLLVERADTVNVLFTTERTIWILGVCYRLSRECKSVALPVGFDADSSYLQLDSSQFLNHHQRRNISPVGPERTSAREGKRGVHHNISSIADAHRRRANTSGVVANKKKLQTIQQLQSLPSTSVPEDILQTSPTKPMFGSLVSIPSQDVLGGKRSPTTTSSPTWIPPPFPDDMLDIPSNTEHDLDVDAETETINSAKRQSMGHADRPKSSKMNRLRSWVTRTTHPMMRRKSDTTETESMASALGISSRDVANGTSSMSGSYARSRPTSPQQQPSRASMSTVDSRQRHGGASVATKVSSRGTSPVRSSDPKSLGLGSGHSRFSHLRRKSKEGSRADMRKISNSNSTNSSVQASSKRRSLMDVDYTQIPPVPAVPEAYAGSHARIGTTSISSKRPQSSSSNHNHPHGPPRRIVSGNNMMFAPMRREANVRALIGEFSSWESSAASLMMFQREWKLPSFQQVVSITTAAAWARDNKWAVTLQSESFFMAYMSMRLPRHKVTNNANSSNTAASVNGSIASGTAQGRPLSGDRSAGDPIVLRLRVAMHETESAAVSGEAWRDAMTAIIVTVDARPMPRIPVNSNNNGGGGSSSIHGRRNFTPGSISSDDARSDIITGEDSVWRMKFLETRMGQITDAFANHFWPRTGEEHAPGFNTFPRRRVESTANPPISVDKKPFRRAKGWGMIPQLLSFKTDESLQMQAQQVQTQQPPSPTMSTQTKRRQLYPAGLSIRTNVGSGVHRETSATSQDMSPIGSASDAASLRSLPGSPSLSPSQSPPRSPPLSPAGSLRSISPVLRPSAPLTPVQKRGTLGLLGAPSNAAPATSTTTTNDGDALADNLASALHIQARPPSNAPSRHSSDVSSLQSGKALRKRKAGEAGVVGMTKGGFEVVWSATDAQSTSYVMVPVPKNQSGSESPTKMHKQQRQSSRHGQQLDGEVVVHNHSQPNLKRTLESITREINMDSSYVLLLPPPPPIALDFEDNEDEDGFGDVSAVLMLRKAKSQIFLPRPLHEFER</sequence>
<comment type="caution">
    <text evidence="1">The sequence shown here is derived from an EMBL/GenBank/DDBJ whole genome shotgun (WGS) entry which is preliminary data.</text>
</comment>
<name>A0ACC1JD91_9FUNG</name>
<dbReference type="EMBL" id="JANBPW010000870">
    <property type="protein sequence ID" value="KAJ1948006.1"/>
    <property type="molecule type" value="Genomic_DNA"/>
</dbReference>